<keyword evidence="2" id="KW-1185">Reference proteome</keyword>
<sequence length="944" mass="107703">MPIRSRWIFLFLFCYAALFLSQAKGQQLYDITYYFERDTIQIIPSQTFSNKLNISNHTDRAIELKPTAANTAALRGLIKLPGSITLKPKETKWFPLKYMADRQTIAEGTQAFTIGFESNDPLVKIQGHQSFYTQLAMEQSFLIQTEQSEYYLDQATGQTQFLVRAVNRGLVPLTVQLRFPNLSPDLEIIGETLPFTLAAGGQSLLTFTARLRKKNINMDFDVDIQAVEGGGSVLASNRIRMMTVGSVKRFFSNMNLQNQPFDNRAALRYINMGKNISVYQLQGDGKIDLNNKDKLSYRMNFDYYQDQRTFNLYDTYLDYETEKWGVKLGNIYENLDQFINGRGIKGTYKFDKQRSLSLYAIQNNYMLFTEMDNPIPGGEIVGVKYAVQTEKNQENSIAYLHSNNDYRGVRSGLFSGKRFIDLGNNNSLFLEGGTSIEQVESGNNRLAVAGGINYNNSFGNYQITSVNYYSSPYYVGLRRGLTQTDSRITMSMANDRNLSARISYMDNNPKYLAGDRNYFFNNASRIQIYELGYHTGLGKLQLELRPYFMAQHGAYQNWWGIATNPVNWKSNSLRTVADLNFFTPSHRFSLQTDYGYTYRNTSNRPIAPFHSVRINGNYTNTFFGFNTFIQINPYYLSDLLATNANSNYSIYSLGPNTQFYAFNNQLHVQLSTMYSYYGFSRSNNLSVNGNVRWQIKDNWNLTADIFYTAISGKSLFLVDPNLPPDPNPLNRYSFDNRQIRLGIEKNFGRRAGQKGHKLELTFFEDENNNGSNDVGEAKAGAVLVRIGKEVALTDEKGRVKFVDMDTGPYIVQVENSKGWVSLGPINVLMTKNQRLEIPLIKTRPLKGRIKVVENKYLKTRPQLGGIKITAVDRQGKIYSTLSSESGDYVLYLPLGNYSIAVVTEGMPFSIENQNCAIEVKVDKDCVIPDFNYRDERRKVGVKRF</sequence>
<protein>
    <recommendedName>
        <fullName evidence="3">SdrD B-like protein</fullName>
    </recommendedName>
</protein>
<name>A0A420ALK4_SPHD1</name>
<organism evidence="1 2">
    <name type="scientific">Sphingobacterium detergens</name>
    <dbReference type="NCBI Taxonomy" id="1145106"/>
    <lineage>
        <taxon>Bacteria</taxon>
        <taxon>Pseudomonadati</taxon>
        <taxon>Bacteroidota</taxon>
        <taxon>Sphingobacteriia</taxon>
        <taxon>Sphingobacteriales</taxon>
        <taxon>Sphingobacteriaceae</taxon>
        <taxon>Sphingobacterium</taxon>
    </lineage>
</organism>
<dbReference type="EMBL" id="RAPY01000005">
    <property type="protein sequence ID" value="RKE45318.1"/>
    <property type="molecule type" value="Genomic_DNA"/>
</dbReference>
<dbReference type="Proteomes" id="UP000286246">
    <property type="component" value="Unassembled WGS sequence"/>
</dbReference>
<evidence type="ECO:0000313" key="2">
    <source>
        <dbReference type="Proteomes" id="UP000286246"/>
    </source>
</evidence>
<comment type="caution">
    <text evidence="1">The sequence shown here is derived from an EMBL/GenBank/DDBJ whole genome shotgun (WGS) entry which is preliminary data.</text>
</comment>
<dbReference type="Gene3D" id="2.60.40.10">
    <property type="entry name" value="Immunoglobulins"/>
    <property type="match status" value="1"/>
</dbReference>
<accession>A0A420ALK4</accession>
<dbReference type="InterPro" id="IPR013783">
    <property type="entry name" value="Ig-like_fold"/>
</dbReference>
<reference evidence="1 2" key="1">
    <citation type="submission" date="2018-09" db="EMBL/GenBank/DDBJ databases">
        <title>Genomic Encyclopedia of Type Strains, Phase III (KMG-III): the genomes of soil and plant-associated and newly described type strains.</title>
        <authorList>
            <person name="Whitman W."/>
        </authorList>
    </citation>
    <scope>NUCLEOTIDE SEQUENCE [LARGE SCALE GENOMIC DNA]</scope>
    <source>
        <strain evidence="1 2">CECT 7938</strain>
    </source>
</reference>
<proteinExistence type="predicted"/>
<gene>
    <name evidence="1" type="ORF">DFQ12_4390</name>
</gene>
<dbReference type="RefSeq" id="WP_120261071.1">
    <property type="nucleotide sequence ID" value="NZ_RAPY01000005.1"/>
</dbReference>
<evidence type="ECO:0008006" key="3">
    <source>
        <dbReference type="Google" id="ProtNLM"/>
    </source>
</evidence>
<dbReference type="AlphaFoldDB" id="A0A420ALK4"/>
<evidence type="ECO:0000313" key="1">
    <source>
        <dbReference type="EMBL" id="RKE45318.1"/>
    </source>
</evidence>
<dbReference type="OrthoDB" id="908824at2"/>